<accession>A0A6P8FLL6</accession>
<feature type="compositionally biased region" description="Basic and acidic residues" evidence="2">
    <location>
        <begin position="833"/>
        <end position="846"/>
    </location>
</feature>
<feature type="compositionally biased region" description="Polar residues" evidence="2">
    <location>
        <begin position="1647"/>
        <end position="1663"/>
    </location>
</feature>
<feature type="compositionally biased region" description="Low complexity" evidence="2">
    <location>
        <begin position="1083"/>
        <end position="1092"/>
    </location>
</feature>
<dbReference type="CDD" id="cd00160">
    <property type="entry name" value="RhoGEF"/>
    <property type="match status" value="1"/>
</dbReference>
<dbReference type="PROSITE" id="PS50010">
    <property type="entry name" value="DH_2"/>
    <property type="match status" value="1"/>
</dbReference>
<keyword evidence="5" id="KW-1185">Reference proteome</keyword>
<sequence length="1932" mass="211669">MPERGGHGSQKKHSNEVAKRRCSMSSLSSIISHMATSKRTSRGSCTSVNTLCSDNERPISLCASTSSASLQDSHSSSSLSLPSGGLPSCQDSDISLDLMPVTMLLQDCATDSAMGTSVSAGGASHDGQASTSFTLVPKLSRMERVALEIVETEQAYVRDLKSIVEDYLGCIHGRTHLPLKSDEVSTLFCNIEDIYEFSRELLDDLEHSASAAAIAECFVRRSEAFDIYTIYCMNYPNAVAVLKDCMKNVNLVQFFQERQSTLNHFLPLETYLLKPVQRILKYHLLLQELSKHFDKSDPGYEVVEDAIITMTEVAWYINDMKRKQEHAVRLQEIESLLLNWMGPDLHGFGDLLLEGLFRVQRVKKERAFFLFDKMLLITKKKLGHFIYSTHIFCCNLLLMENMKDPLCFKISDQTIPKQQHIIQAKNQEEKRLWLHYLKRLIVENHPASLPQKARQVLGNHFYQSLQLDHEVIRKSSLSSHVNDVHGYNRSRRQSEPPEYTFTHEKTRGSLGSLLWEQIFPHRRGRRQSAPDKHIEDTFQQNVILKAGSVDEQHTQAECLDSLGSTSTLASSVINADIEDDPALGQDEDTILLLPTLSITDEIMQLINQSALSEEMTGLQSDGGHFTLMPPDMQTSLYPVETDTEQMEEKELRLQRITDTIKDVSPSSCLAIESSPKYIQAKQQLLPSVKDVPSDVQCGIQIEATTADQKKTAHEHGVNGATPDLKGNTFETPTKGDSETSYSLNWQEETNRKSEWTNSPHTLRSDIVPTSESTYMPKAESVATTDSKAESVATTDSKAESVATTDSKAESVATTDSVAQFEDCVPQDSPCDSNTEHSDDNLLNSEPKESEELLKTTCPVKSNLAKPLVLKENASECLTPCQEYGGMVQPNTNSLRGQERNQEIINSIRIRNSSKSANISEEECRGIKTTQLPCRPVERAKSNLGDGETDSNQDLQTDSVVQPQACNVLLFENSQYCALSGQSSGLPTQAQASGRASQSKETLCEDRAVLHGQGPAGETHDEHVIERTRNIPSKVQMLTSMYSLKASCVKLPQYNKRPQEARGLWARRSQANVPPPAQTLPTGSPLLSQASSSPLPSVATITEQLPESYQDSSCTLTEQTASVSLVSSQSVCSSHASIDGSQEITSMSLKVDRRCENKEADVSCKGLPLHHMLQESSHENENFSGNIIKDDILCAGSQASCLPITEKAYVAHSKPRTRHALDSYTEDNSVQSYLHKTNSQSKEAKSLPCHQMSTDSDILTAEETEALISHRRNAPSMAEEVSLTSETPLDLVLKCKPDTLENSAHPPPEMQLDLDVTKDPLFNKETITMCCDFYTHPDEGNHLQALGIKDTKTDCFYVQEEKTCSESPLFGPWCNFKQAPTLKSQSLTNSLDDLNGEPDDLIQAPTVVNSRHPGSASPSLCFTSPDCFTKCASQAPSSAPVKAQTMSQPKKSPFLSNPRFAALPVNAGVLLPSSASPPVSWSPTVPSGPMSALDNNLPSAVSSSQSRRSSSPAHLILTKSLAASRISQAITQTQAKRSSHIQNVLACSGPLTALLNEKESLPKSPFVQPANTLNYGHGLKRPSLKYFGSLSRANSLSSGTPVDVLQCTPYQSPGLPSDAHCCSPTALEQFSEIVGTNNNNNNKIKNNTQVSSNNKPLSASSGGSNDHRVFHCVGRNRVPRPFSASEPNSRVQSPCPLPHPTPYTYNWPPVLANNNHCAFTNAQPNSRTSQDGSHLLKSEPASVQSPCLRIASPPPIGVPTNVLNIACPQPQKVELNSSNKGPFGSSEQSGQYFSSVPWQSRYIRADNSEPNCLPSKPGLEAWLGETDQGGAIPSGKPHTYGTQYSPVPQTDTSTQCFREGDLEDPILCQGPQPVLKTSYATTLNLQIAGSGRITSFSNAQVSLVQTLNPTLNPATEAQGRRGVSIKPTSEPSH</sequence>
<dbReference type="GO" id="GO:0005085">
    <property type="term" value="F:guanyl-nucleotide exchange factor activity"/>
    <property type="evidence" value="ECO:0007669"/>
    <property type="project" value="InterPro"/>
</dbReference>
<dbReference type="CDD" id="cd13243">
    <property type="entry name" value="PH_PLEKHG1_G2_G3"/>
    <property type="match status" value="1"/>
</dbReference>
<feature type="compositionally biased region" description="Low complexity" evidence="2">
    <location>
        <begin position="1497"/>
        <end position="1512"/>
    </location>
</feature>
<feature type="region of interest" description="Disordered" evidence="2">
    <location>
        <begin position="981"/>
        <end position="1001"/>
    </location>
</feature>
<feature type="domain" description="DH" evidence="4">
    <location>
        <begin position="141"/>
        <end position="320"/>
    </location>
</feature>
<dbReference type="InterPro" id="IPR001849">
    <property type="entry name" value="PH_domain"/>
</dbReference>
<gene>
    <name evidence="6 7" type="primary">plekhg2</name>
</gene>
<evidence type="ECO:0000313" key="6">
    <source>
        <dbReference type="RefSeq" id="XP_031429128.1"/>
    </source>
</evidence>
<dbReference type="SUPFAM" id="SSF48065">
    <property type="entry name" value="DBL homology domain (DH-domain)"/>
    <property type="match status" value="1"/>
</dbReference>
<name>A0A6P8FLL6_CLUHA</name>
<feature type="compositionally biased region" description="Polar residues" evidence="2">
    <location>
        <begin position="781"/>
        <end position="817"/>
    </location>
</feature>
<dbReference type="Gene3D" id="1.20.900.10">
    <property type="entry name" value="Dbl homology (DH) domain"/>
    <property type="match status" value="1"/>
</dbReference>
<feature type="region of interest" description="Disordered" evidence="2">
    <location>
        <begin position="1474"/>
        <end position="1512"/>
    </location>
</feature>
<dbReference type="FunFam" id="1.20.900.10:FF:000019">
    <property type="entry name" value="Pleckstrin homology domain-containing family G member 1"/>
    <property type="match status" value="1"/>
</dbReference>
<dbReference type="KEGG" id="char:105899848"/>
<dbReference type="InterPro" id="IPR055251">
    <property type="entry name" value="SOS1_NGEF_PH"/>
</dbReference>
<dbReference type="InterPro" id="IPR011993">
    <property type="entry name" value="PH-like_dom_sf"/>
</dbReference>
<feature type="region of interest" description="Disordered" evidence="2">
    <location>
        <begin position="1637"/>
        <end position="1665"/>
    </location>
</feature>
<dbReference type="GeneTree" id="ENSGT00940000165970"/>
<dbReference type="SMART" id="SM00325">
    <property type="entry name" value="RhoGEF"/>
    <property type="match status" value="1"/>
</dbReference>
<feature type="region of interest" description="Disordered" evidence="2">
    <location>
        <begin position="1071"/>
        <end position="1092"/>
    </location>
</feature>
<dbReference type="PROSITE" id="PS50003">
    <property type="entry name" value="PH_DOMAIN"/>
    <property type="match status" value="1"/>
</dbReference>
<feature type="compositionally biased region" description="Low complexity" evidence="2">
    <location>
        <begin position="1474"/>
        <end position="1488"/>
    </location>
</feature>
<feature type="region of interest" description="Disordered" evidence="2">
    <location>
        <begin position="706"/>
        <end position="846"/>
    </location>
</feature>
<dbReference type="Gene3D" id="2.30.29.30">
    <property type="entry name" value="Pleckstrin-homology domain (PH domain)/Phosphotyrosine-binding domain (PTB)"/>
    <property type="match status" value="1"/>
</dbReference>
<dbReference type="PANTHER" id="PTHR45924">
    <property type="entry name" value="FI17866P1"/>
    <property type="match status" value="1"/>
</dbReference>
<dbReference type="Proteomes" id="UP000515152">
    <property type="component" value="Chromosome 9"/>
</dbReference>
<evidence type="ECO:0000256" key="1">
    <source>
        <dbReference type="ARBA" id="ARBA00022553"/>
    </source>
</evidence>
<dbReference type="GeneID" id="105899848"/>
<dbReference type="Pfam" id="PF22697">
    <property type="entry name" value="SOS1_NGEF_PH"/>
    <property type="match status" value="1"/>
</dbReference>
<feature type="region of interest" description="Disordered" evidence="2">
    <location>
        <begin position="483"/>
        <end position="503"/>
    </location>
</feature>
<evidence type="ECO:0000259" key="4">
    <source>
        <dbReference type="PROSITE" id="PS50010"/>
    </source>
</evidence>
<evidence type="ECO:0000256" key="2">
    <source>
        <dbReference type="SAM" id="MobiDB-lite"/>
    </source>
</evidence>
<dbReference type="OrthoDB" id="1594986at2759"/>
<dbReference type="Pfam" id="PF00621">
    <property type="entry name" value="RhoGEF"/>
    <property type="match status" value="1"/>
</dbReference>
<dbReference type="InterPro" id="IPR035899">
    <property type="entry name" value="DBL_dom_sf"/>
</dbReference>
<feature type="compositionally biased region" description="Basic and acidic residues" evidence="2">
    <location>
        <begin position="707"/>
        <end position="716"/>
    </location>
</feature>
<evidence type="ECO:0000313" key="5">
    <source>
        <dbReference type="Proteomes" id="UP000515152"/>
    </source>
</evidence>
<dbReference type="GO" id="GO:0030833">
    <property type="term" value="P:regulation of actin filament polymerization"/>
    <property type="evidence" value="ECO:0007669"/>
    <property type="project" value="TreeGrafter"/>
</dbReference>
<feature type="compositionally biased region" description="Low complexity" evidence="2">
    <location>
        <begin position="1637"/>
        <end position="1646"/>
    </location>
</feature>
<proteinExistence type="predicted"/>
<evidence type="ECO:0000313" key="7">
    <source>
        <dbReference type="RefSeq" id="XP_031429129.1"/>
    </source>
</evidence>
<feature type="region of interest" description="Disordered" evidence="2">
    <location>
        <begin position="1911"/>
        <end position="1932"/>
    </location>
</feature>
<organism evidence="5 6">
    <name type="scientific">Clupea harengus</name>
    <name type="common">Atlantic herring</name>
    <dbReference type="NCBI Taxonomy" id="7950"/>
    <lineage>
        <taxon>Eukaryota</taxon>
        <taxon>Metazoa</taxon>
        <taxon>Chordata</taxon>
        <taxon>Craniata</taxon>
        <taxon>Vertebrata</taxon>
        <taxon>Euteleostomi</taxon>
        <taxon>Actinopterygii</taxon>
        <taxon>Neopterygii</taxon>
        <taxon>Teleostei</taxon>
        <taxon>Clupei</taxon>
        <taxon>Clupeiformes</taxon>
        <taxon>Clupeoidei</taxon>
        <taxon>Clupeidae</taxon>
        <taxon>Clupea</taxon>
    </lineage>
</organism>
<protein>
    <submittedName>
        <fullName evidence="6">Uncharacterized protein plekhg2 isoform X1</fullName>
    </submittedName>
    <submittedName>
        <fullName evidence="7">Uncharacterized protein plekhg2 isoform X2</fullName>
    </submittedName>
</protein>
<dbReference type="InterPro" id="IPR043324">
    <property type="entry name" value="PH_PLEKHG1_G2_G3"/>
</dbReference>
<keyword evidence="1" id="KW-0597">Phosphoprotein</keyword>
<dbReference type="RefSeq" id="XP_031429128.1">
    <property type="nucleotide sequence ID" value="XM_031573268.2"/>
</dbReference>
<dbReference type="SMART" id="SM00233">
    <property type="entry name" value="PH"/>
    <property type="match status" value="1"/>
</dbReference>
<reference evidence="6 7" key="1">
    <citation type="submission" date="2025-04" db="UniProtKB">
        <authorList>
            <consortium name="RefSeq"/>
        </authorList>
    </citation>
    <scope>IDENTIFICATION</scope>
</reference>
<dbReference type="CTD" id="64857"/>
<dbReference type="GO" id="GO:0031267">
    <property type="term" value="F:small GTPase binding"/>
    <property type="evidence" value="ECO:0007669"/>
    <property type="project" value="TreeGrafter"/>
</dbReference>
<feature type="compositionally biased region" description="Polar residues" evidence="2">
    <location>
        <begin position="755"/>
        <end position="773"/>
    </location>
</feature>
<feature type="compositionally biased region" description="Polar residues" evidence="2">
    <location>
        <begin position="981"/>
        <end position="1000"/>
    </location>
</feature>
<dbReference type="SUPFAM" id="SSF50729">
    <property type="entry name" value="PH domain-like"/>
    <property type="match status" value="1"/>
</dbReference>
<evidence type="ECO:0000259" key="3">
    <source>
        <dbReference type="PROSITE" id="PS50003"/>
    </source>
</evidence>
<feature type="domain" description="PH" evidence="3">
    <location>
        <begin position="350"/>
        <end position="442"/>
    </location>
</feature>
<dbReference type="RefSeq" id="XP_031429129.1">
    <property type="nucleotide sequence ID" value="XM_031573269.1"/>
</dbReference>
<dbReference type="InterPro" id="IPR000219">
    <property type="entry name" value="DH_dom"/>
</dbReference>
<feature type="compositionally biased region" description="Polar residues" evidence="2">
    <location>
        <begin position="738"/>
        <end position="747"/>
    </location>
</feature>
<feature type="region of interest" description="Disordered" evidence="2">
    <location>
        <begin position="1"/>
        <end position="21"/>
    </location>
</feature>
<dbReference type="PANTHER" id="PTHR45924:SF3">
    <property type="entry name" value="PLECKSTRIN HOMOLOGY DOMAIN-CONTAINING FAMILY G MEMBER 2"/>
    <property type="match status" value="1"/>
</dbReference>
<dbReference type="GO" id="GO:0005829">
    <property type="term" value="C:cytosol"/>
    <property type="evidence" value="ECO:0007669"/>
    <property type="project" value="UniProtKB-ARBA"/>
</dbReference>